<dbReference type="AlphaFoldDB" id="A0A5J4WG32"/>
<dbReference type="OrthoDB" id="41362at2759"/>
<evidence type="ECO:0000256" key="3">
    <source>
        <dbReference type="ARBA" id="ARBA00022630"/>
    </source>
</evidence>
<dbReference type="Gene3D" id="3.40.109.10">
    <property type="entry name" value="NADH Oxidase"/>
    <property type="match status" value="2"/>
</dbReference>
<dbReference type="Proteomes" id="UP000324800">
    <property type="component" value="Unassembled WGS sequence"/>
</dbReference>
<accession>A0A5J4WG32</accession>
<evidence type="ECO:0000256" key="2">
    <source>
        <dbReference type="ARBA" id="ARBA00007118"/>
    </source>
</evidence>
<proteinExistence type="inferred from homology"/>
<keyword evidence="5" id="KW-0560">Oxidoreductase</keyword>
<comment type="similarity">
    <text evidence="2">Belongs to the nitroreductase family.</text>
</comment>
<comment type="cofactor">
    <cofactor evidence="1">
        <name>FMN</name>
        <dbReference type="ChEBI" id="CHEBI:58210"/>
    </cofactor>
</comment>
<dbReference type="SUPFAM" id="SSF55469">
    <property type="entry name" value="FMN-dependent nitroreductase-like"/>
    <property type="match status" value="1"/>
</dbReference>
<dbReference type="PANTHER" id="PTHR43673:SF2">
    <property type="entry name" value="NITROREDUCTASE"/>
    <property type="match status" value="1"/>
</dbReference>
<protein>
    <submittedName>
        <fullName evidence="7">Putative nitroreductase family protein</fullName>
    </submittedName>
</protein>
<organism evidence="7 8">
    <name type="scientific">Streblomastix strix</name>
    <dbReference type="NCBI Taxonomy" id="222440"/>
    <lineage>
        <taxon>Eukaryota</taxon>
        <taxon>Metamonada</taxon>
        <taxon>Preaxostyla</taxon>
        <taxon>Oxymonadida</taxon>
        <taxon>Streblomastigidae</taxon>
        <taxon>Streblomastix</taxon>
    </lineage>
</organism>
<dbReference type="PANTHER" id="PTHR43673">
    <property type="entry name" value="NAD(P)H NITROREDUCTASE YDGI-RELATED"/>
    <property type="match status" value="1"/>
</dbReference>
<dbReference type="EMBL" id="SNRW01002266">
    <property type="protein sequence ID" value="KAA6393329.1"/>
    <property type="molecule type" value="Genomic_DNA"/>
</dbReference>
<dbReference type="InterPro" id="IPR029479">
    <property type="entry name" value="Nitroreductase"/>
</dbReference>
<name>A0A5J4WG32_9EUKA</name>
<comment type="caution">
    <text evidence="7">The sequence shown here is derived from an EMBL/GenBank/DDBJ whole genome shotgun (WGS) entry which is preliminary data.</text>
</comment>
<dbReference type="CDD" id="cd02136">
    <property type="entry name" value="PnbA_NfnB-like"/>
    <property type="match status" value="1"/>
</dbReference>
<evidence type="ECO:0000256" key="4">
    <source>
        <dbReference type="ARBA" id="ARBA00022643"/>
    </source>
</evidence>
<evidence type="ECO:0000256" key="5">
    <source>
        <dbReference type="ARBA" id="ARBA00023002"/>
    </source>
</evidence>
<keyword evidence="3" id="KW-0285">Flavoprotein</keyword>
<keyword evidence="4" id="KW-0288">FMN</keyword>
<dbReference type="InterPro" id="IPR000415">
    <property type="entry name" value="Nitroreductase-like"/>
</dbReference>
<reference evidence="7 8" key="1">
    <citation type="submission" date="2019-03" db="EMBL/GenBank/DDBJ databases">
        <title>Single cell metagenomics reveals metabolic interactions within the superorganism composed of flagellate Streblomastix strix and complex community of Bacteroidetes bacteria on its surface.</title>
        <authorList>
            <person name="Treitli S.C."/>
            <person name="Kolisko M."/>
            <person name="Husnik F."/>
            <person name="Keeling P."/>
            <person name="Hampl V."/>
        </authorList>
    </citation>
    <scope>NUCLEOTIDE SEQUENCE [LARGE SCALE GENOMIC DNA]</scope>
    <source>
        <strain evidence="7">ST1C</strain>
    </source>
</reference>
<sequence length="186" mass="20918">MSVQETIQKRYSCRNFDNKPVPKELINKVLENIRLAPSGMNQQGWHFRVVTNQKINDDIGAVVEPLILKTRPQNIERKLPGLRNIVFYNAPVVIYATVPVEAHRMKYIDIGLAIENGALAAEELGLGAIIIGIVSNIAPETVYKTLGIDESKEEYVLSLGIGYVAEGFQRLIKPRKPIEEIVTYFE</sequence>
<gene>
    <name evidence="7" type="ORF">EZS28_011145</name>
</gene>
<feature type="domain" description="Nitroreductase" evidence="6">
    <location>
        <begin position="7"/>
        <end position="163"/>
    </location>
</feature>
<evidence type="ECO:0000313" key="7">
    <source>
        <dbReference type="EMBL" id="KAA6393329.1"/>
    </source>
</evidence>
<dbReference type="GO" id="GO:0016491">
    <property type="term" value="F:oxidoreductase activity"/>
    <property type="evidence" value="ECO:0007669"/>
    <property type="project" value="UniProtKB-KW"/>
</dbReference>
<evidence type="ECO:0000313" key="8">
    <source>
        <dbReference type="Proteomes" id="UP000324800"/>
    </source>
</evidence>
<evidence type="ECO:0000259" key="6">
    <source>
        <dbReference type="Pfam" id="PF00881"/>
    </source>
</evidence>
<dbReference type="Pfam" id="PF00881">
    <property type="entry name" value="Nitroreductase"/>
    <property type="match status" value="1"/>
</dbReference>
<evidence type="ECO:0000256" key="1">
    <source>
        <dbReference type="ARBA" id="ARBA00001917"/>
    </source>
</evidence>